<dbReference type="SUPFAM" id="SSF48452">
    <property type="entry name" value="TPR-like"/>
    <property type="match status" value="3"/>
</dbReference>
<feature type="region of interest" description="Disordered" evidence="1">
    <location>
        <begin position="648"/>
        <end position="670"/>
    </location>
</feature>
<dbReference type="EMBL" id="WIGO01000590">
    <property type="protein sequence ID" value="KAF6808225.1"/>
    <property type="molecule type" value="Genomic_DNA"/>
</dbReference>
<evidence type="ECO:0000313" key="3">
    <source>
        <dbReference type="EMBL" id="KAF6808225.1"/>
    </source>
</evidence>
<dbReference type="GO" id="GO:0003824">
    <property type="term" value="F:catalytic activity"/>
    <property type="evidence" value="ECO:0007669"/>
    <property type="project" value="InterPro"/>
</dbReference>
<proteinExistence type="predicted"/>
<accession>A0A8H6J814</accession>
<dbReference type="Pfam" id="PF13374">
    <property type="entry name" value="TPR_10"/>
    <property type="match status" value="3"/>
</dbReference>
<dbReference type="InterPro" id="IPR002182">
    <property type="entry name" value="NB-ARC"/>
</dbReference>
<evidence type="ECO:0000259" key="2">
    <source>
        <dbReference type="Pfam" id="PF00931"/>
    </source>
</evidence>
<dbReference type="SUPFAM" id="SSF53167">
    <property type="entry name" value="Purine and uridine phosphorylases"/>
    <property type="match status" value="1"/>
</dbReference>
<dbReference type="SUPFAM" id="SSF52540">
    <property type="entry name" value="P-loop containing nucleoside triphosphate hydrolases"/>
    <property type="match status" value="1"/>
</dbReference>
<dbReference type="Gene3D" id="3.40.50.1580">
    <property type="entry name" value="Nucleoside phosphorylase domain"/>
    <property type="match status" value="1"/>
</dbReference>
<dbReference type="InterPro" id="IPR027417">
    <property type="entry name" value="P-loop_NTPase"/>
</dbReference>
<comment type="caution">
    <text evidence="3">The sequence shown here is derived from an EMBL/GenBank/DDBJ whole genome shotgun (WGS) entry which is preliminary data.</text>
</comment>
<evidence type="ECO:0000256" key="1">
    <source>
        <dbReference type="SAM" id="MobiDB-lite"/>
    </source>
</evidence>
<dbReference type="SMART" id="SM00028">
    <property type="entry name" value="TPR"/>
    <property type="match status" value="7"/>
</dbReference>
<dbReference type="AlphaFoldDB" id="A0A8H6J814"/>
<feature type="non-terminal residue" evidence="3">
    <location>
        <position position="1069"/>
    </location>
</feature>
<sequence length="1069" mass="120799">MSDPQVYTVGWICAITAESVAARAFLDEEHAGPRQVAQHDNNSYILGKIGSHNVVIAALPDGQYGTTSAATVARDLLHSFPNVRIGLMVGIGGGAPSQKHDIRLGDVVVSSPGNGNGGVFQYDFGKTIQNGKFQETGFLNQPPALLRTALATLKGTYEMKGHQLVDDVNKNLEKIKKRSKYSQPAPATDRLYKPYIVHPSSSPHGCDVECGEDAAYLIARQKRDEEDDDPAIHYGLIASGNQLMKDARFRDTLAAERDVLCFEMEAAGLMNHFPCLVIRGICDYSDSHKNKEWQGYAAMMAAAYAKDLLHQIAPNSIEAEKPIREIREDVQDLKLSKVEDLSIALNPHFVVPFPSDPDFVNRSDIWTWIEERYAGPNSRFALVGMGGFGKSQMAIHFAHQLRATSPKTSIFWVNANTKATFEESYRSIADILALPRRHDPDVNVLALVRDWLQREDVSPWLMIIDNADDVKMLFSKDGIETYISYLPKRNKSKILVTSRSRDAAERLTGNANMVYAVPTMEKEQALQLLQSKLGRDVNEADALRLVHTLEYIPLAVNQAAAYIHRRSPRVTVESYLEEFHNSERRKGTLLRNDGGDIQRYEGVSNSVVVTWQVTFEQIKREQPRAADLLSLMSYFQAQNIPEYMLHKYSSGNMGSEESEDEHGETSNDDFEDDLDVLRGYSLPLLDKQPSEERDQLEWSKLLTNVSWYLVMLGNYSKAEVIVQQAVTIRAEILGQEHPSTLTSMANLASTFWNQGRWKKAEELDVRVMETRKRVLGEEHPDTLTSMANLASTYRNQGRWKEAEELQAKELSICSRVLGEEHPSTLTSMANLALTYRNQGRWKEAEELEVRVMETSSRVLGEKHPHTLTSMANLASTFWNQGRWKEAEELQVKELSICSTVLGEEHPSTLTSMANLASTFWNQGRWKEAEELEVRVIEMNKRVLGEEHPDTLRSMGNLALTFSNQGRWKEAEKLDLRVMETSSRVLGEDHPNTLTSMANLASTHWNQGRWKEAEELEVRVIEMNKRVLGEEHPSTLTSIANLASTYRNQGRWKEAEELFVRVMETRKRVL</sequence>
<evidence type="ECO:0000313" key="4">
    <source>
        <dbReference type="Proteomes" id="UP000654918"/>
    </source>
</evidence>
<feature type="domain" description="NB-ARC" evidence="2">
    <location>
        <begin position="379"/>
        <end position="534"/>
    </location>
</feature>
<dbReference type="Gene3D" id="1.25.40.10">
    <property type="entry name" value="Tetratricopeptide repeat domain"/>
    <property type="match status" value="2"/>
</dbReference>
<reference evidence="3" key="1">
    <citation type="journal article" date="2020" name="Phytopathology">
        <title>Genome Sequence Resources of Colletotrichum truncatum, C. plurivorum, C. musicola, and C. sojae: Four Species Pathogenic to Soybean (Glycine max).</title>
        <authorList>
            <person name="Rogerio F."/>
            <person name="Boufleur T.R."/>
            <person name="Ciampi-Guillardi M."/>
            <person name="Sukno S.A."/>
            <person name="Thon M.R."/>
            <person name="Massola Junior N.S."/>
            <person name="Baroncelli R."/>
        </authorList>
    </citation>
    <scope>NUCLEOTIDE SEQUENCE</scope>
    <source>
        <strain evidence="3">LFN00145</strain>
    </source>
</reference>
<dbReference type="PANTHER" id="PTHR46082">
    <property type="entry name" value="ATP/GTP-BINDING PROTEIN-RELATED"/>
    <property type="match status" value="1"/>
</dbReference>
<dbReference type="PRINTS" id="PR00381">
    <property type="entry name" value="KINESINLIGHT"/>
</dbReference>
<dbReference type="GO" id="GO:0043531">
    <property type="term" value="F:ADP binding"/>
    <property type="evidence" value="ECO:0007669"/>
    <property type="project" value="InterPro"/>
</dbReference>
<organism evidence="3 4">
    <name type="scientific">Colletotrichum plurivorum</name>
    <dbReference type="NCBI Taxonomy" id="2175906"/>
    <lineage>
        <taxon>Eukaryota</taxon>
        <taxon>Fungi</taxon>
        <taxon>Dikarya</taxon>
        <taxon>Ascomycota</taxon>
        <taxon>Pezizomycotina</taxon>
        <taxon>Sordariomycetes</taxon>
        <taxon>Hypocreomycetidae</taxon>
        <taxon>Glomerellales</taxon>
        <taxon>Glomerellaceae</taxon>
        <taxon>Colletotrichum</taxon>
        <taxon>Colletotrichum orchidearum species complex</taxon>
    </lineage>
</organism>
<protein>
    <submittedName>
        <fullName evidence="3">Kinesin light chain 5</fullName>
    </submittedName>
</protein>
<name>A0A8H6J814_9PEZI</name>
<dbReference type="InterPro" id="IPR053137">
    <property type="entry name" value="NLR-like"/>
</dbReference>
<dbReference type="InterPro" id="IPR019734">
    <property type="entry name" value="TPR_rpt"/>
</dbReference>
<dbReference type="Pfam" id="PF00931">
    <property type="entry name" value="NB-ARC"/>
    <property type="match status" value="1"/>
</dbReference>
<feature type="compositionally biased region" description="Acidic residues" evidence="1">
    <location>
        <begin position="656"/>
        <end position="670"/>
    </location>
</feature>
<dbReference type="Gene3D" id="3.40.50.300">
    <property type="entry name" value="P-loop containing nucleotide triphosphate hydrolases"/>
    <property type="match status" value="1"/>
</dbReference>
<dbReference type="Proteomes" id="UP000654918">
    <property type="component" value="Unassembled WGS sequence"/>
</dbReference>
<keyword evidence="4" id="KW-1185">Reference proteome</keyword>
<gene>
    <name evidence="3" type="ORF">CPLU01_15703</name>
</gene>
<dbReference type="PANTHER" id="PTHR46082:SF11">
    <property type="entry name" value="AAA+ ATPASE DOMAIN-CONTAINING PROTEIN-RELATED"/>
    <property type="match status" value="1"/>
</dbReference>
<dbReference type="GO" id="GO:0009116">
    <property type="term" value="P:nucleoside metabolic process"/>
    <property type="evidence" value="ECO:0007669"/>
    <property type="project" value="InterPro"/>
</dbReference>
<dbReference type="InterPro" id="IPR011990">
    <property type="entry name" value="TPR-like_helical_dom_sf"/>
</dbReference>
<dbReference type="Pfam" id="PF13424">
    <property type="entry name" value="TPR_12"/>
    <property type="match status" value="3"/>
</dbReference>
<dbReference type="InterPro" id="IPR035994">
    <property type="entry name" value="Nucleoside_phosphorylase_sf"/>
</dbReference>